<evidence type="ECO:0000313" key="4">
    <source>
        <dbReference type="Proteomes" id="UP000462449"/>
    </source>
</evidence>
<keyword evidence="3" id="KW-1185">Reference proteome</keyword>
<dbReference type="Proteomes" id="UP000462449">
    <property type="component" value="Unassembled WGS sequence"/>
</dbReference>
<dbReference type="Proteomes" id="UP000285951">
    <property type="component" value="Unassembled WGS sequence"/>
</dbReference>
<reference evidence="1 4" key="2">
    <citation type="submission" date="2019-12" db="EMBL/GenBank/DDBJ databases">
        <title>Draft genome sequence of Labilibaculum sp. strain 44 isolated from deep waters of Black Sea.</title>
        <authorList>
            <person name="Yadav S."/>
            <person name="Villanueva L."/>
        </authorList>
    </citation>
    <scope>NUCLEOTIDE SEQUENCE [LARGE SCALE GENOMIC DNA]</scope>
    <source>
        <strain evidence="1 4">44</strain>
    </source>
</reference>
<dbReference type="Pfam" id="PF13366">
    <property type="entry name" value="PDDEXK_3"/>
    <property type="match status" value="1"/>
</dbReference>
<organism evidence="1 4">
    <name type="scientific">Labilibaculum euxinus</name>
    <dbReference type="NCBI Taxonomy" id="2686357"/>
    <lineage>
        <taxon>Bacteria</taxon>
        <taxon>Pseudomonadati</taxon>
        <taxon>Bacteroidota</taxon>
        <taxon>Bacteroidia</taxon>
        <taxon>Marinilabiliales</taxon>
        <taxon>Marinifilaceae</taxon>
        <taxon>Labilibaculum</taxon>
    </lineage>
</organism>
<proteinExistence type="predicted"/>
<dbReference type="EMBL" id="QTZN02000002">
    <property type="protein sequence ID" value="MVB05680.1"/>
    <property type="molecule type" value="Genomic_DNA"/>
</dbReference>
<name>A0A7M4D1E6_9BACT</name>
<evidence type="ECO:0000313" key="3">
    <source>
        <dbReference type="Proteomes" id="UP000285951"/>
    </source>
</evidence>
<accession>A0A7M4D1E6</accession>
<dbReference type="EMBL" id="WOTW01000002">
    <property type="protein sequence ID" value="MUP36475.1"/>
    <property type="molecule type" value="Genomic_DNA"/>
</dbReference>
<dbReference type="OrthoDB" id="1119698at2"/>
<dbReference type="RefSeq" id="WP_156194422.1">
    <property type="nucleotide sequence ID" value="NZ_QTZN02000002.1"/>
</dbReference>
<gene>
    <name evidence="2" type="ORF">DWB62_001435</name>
    <name evidence="1" type="ORF">GNY23_01435</name>
</gene>
<sequence>MKDLEIVYKKVLDCAFKVHTELGPGLLESAYEECLYYELSQEGLKVEKQKELPLIYKEIRLESGYRLDLLVEDSVIVEIKAIETLNDKHLAQILTYMKLSKCKLGLLVNFNVKSLKYGIKRVIF</sequence>
<dbReference type="AlphaFoldDB" id="A0A7M4D1E6"/>
<evidence type="ECO:0000313" key="1">
    <source>
        <dbReference type="EMBL" id="MUP36475.1"/>
    </source>
</evidence>
<reference evidence="2 3" key="1">
    <citation type="submission" date="2019-11" db="EMBL/GenBank/DDBJ databases">
        <title>Draft genome sequence of Labilibaculum sp. strain SYP isolated from Black Sea.</title>
        <authorList>
            <person name="Yadav S."/>
            <person name="Villanueva L."/>
        </authorList>
    </citation>
    <scope>NUCLEOTIDE SEQUENCE [LARGE SCALE GENOMIC DNA]</scope>
    <source>
        <strain evidence="2 3">44</strain>
    </source>
</reference>
<dbReference type="NCBIfam" id="TIGR04256">
    <property type="entry name" value="GxxExxY"/>
    <property type="match status" value="1"/>
</dbReference>
<protein>
    <submittedName>
        <fullName evidence="1">GxxExxY protein</fullName>
    </submittedName>
</protein>
<comment type="caution">
    <text evidence="1">The sequence shown here is derived from an EMBL/GenBank/DDBJ whole genome shotgun (WGS) entry which is preliminary data.</text>
</comment>
<evidence type="ECO:0000313" key="2">
    <source>
        <dbReference type="EMBL" id="MVB05680.1"/>
    </source>
</evidence>
<dbReference type="InterPro" id="IPR026350">
    <property type="entry name" value="GxxExxY"/>
</dbReference>